<feature type="compositionally biased region" description="Acidic residues" evidence="1">
    <location>
        <begin position="755"/>
        <end position="772"/>
    </location>
</feature>
<feature type="region of interest" description="Disordered" evidence="1">
    <location>
        <begin position="495"/>
        <end position="536"/>
    </location>
</feature>
<feature type="region of interest" description="Disordered" evidence="1">
    <location>
        <begin position="728"/>
        <end position="772"/>
    </location>
</feature>
<dbReference type="AlphaFoldDB" id="A0A8D9ER97"/>
<reference evidence="2" key="1">
    <citation type="submission" date="2021-05" db="EMBL/GenBank/DDBJ databases">
        <authorList>
            <person name="Alioto T."/>
            <person name="Alioto T."/>
            <person name="Gomez Garrido J."/>
        </authorList>
    </citation>
    <scope>NUCLEOTIDE SEQUENCE</scope>
</reference>
<evidence type="ECO:0000256" key="1">
    <source>
        <dbReference type="SAM" id="MobiDB-lite"/>
    </source>
</evidence>
<accession>A0A8D9ER97</accession>
<dbReference type="SUPFAM" id="SSF48452">
    <property type="entry name" value="TPR-like"/>
    <property type="match status" value="1"/>
</dbReference>
<feature type="compositionally biased region" description="Basic residues" evidence="1">
    <location>
        <begin position="741"/>
        <end position="750"/>
    </location>
</feature>
<dbReference type="InterPro" id="IPR011990">
    <property type="entry name" value="TPR-like_helical_dom_sf"/>
</dbReference>
<name>A0A8D9ER97_9HEMI</name>
<sequence length="772" mass="90083">MMNTMNDNNELESPFTWDIPEQNQHQSDWMVTKPAERLSCMVDDPGFKWCRYGKLLVLMYEHTVRQEKDKAMEYTNQCEAVLSDPVNQSDLFYQSIEKALWHVFLATKLKISEGNSNKKHVQSIISQITPISQMNSVEKAGMLGIKTMTVMAYGPQIGGTMLDTIREAIRLCPTEPEWHHVEGRILKRLRGTKDVFNTNREPIIKAFQTAYNINPKNASYVITYAEELQKDGHNKSLAYNEYHEYWRKVMDLYDAALRLRPECPYHLVLVAAGYTEAPKEYKDAKESKDLLLKAEKKADKYYLLLHALGKAYENVDGTIENMTKASEYFEKASKEGSYGANFSYIKLQMKLTKKQFNPIPILERVRDEFYDVDRKAECIIQMGCYHLFINKDLDSAIGYFAEVLDKYPHVKFIKEFKPIYIEMKIQPISLLHLIHSSIFVRQTENPFLLSPEQKSKRNQLLTKVYHLEPQLKNQPGSSRYQQWIEKFCKNPKTKSVKCKANPNKGNSGEAKTMESNTMKGTESKENPTKGGSLRYRGKNDRAEHFEWLSKTHKYKSNPIYCKNKRYTGWNNDQYLQDQGYVMNAEENSQQCDNQDNATSQNWRDRSNGKQQNSKPHSFIKQHAKYLPTRNGADNRYAKKLEKESKWKKQHEERQPESEEIIDTFNIALNINPVRNQDEKQIYLRTKSSNTQGSNAANWRKREVNQTNQDEQRKQNIVVTNALYVVDTIDRGENSEKEKKTKGPKRERKRKMMVEDTGEEDDVEDNESVEFIE</sequence>
<organism evidence="2">
    <name type="scientific">Cacopsylla melanoneura</name>
    <dbReference type="NCBI Taxonomy" id="428564"/>
    <lineage>
        <taxon>Eukaryota</taxon>
        <taxon>Metazoa</taxon>
        <taxon>Ecdysozoa</taxon>
        <taxon>Arthropoda</taxon>
        <taxon>Hexapoda</taxon>
        <taxon>Insecta</taxon>
        <taxon>Pterygota</taxon>
        <taxon>Neoptera</taxon>
        <taxon>Paraneoptera</taxon>
        <taxon>Hemiptera</taxon>
        <taxon>Sternorrhyncha</taxon>
        <taxon>Psylloidea</taxon>
        <taxon>Psyllidae</taxon>
        <taxon>Psyllinae</taxon>
        <taxon>Cacopsylla</taxon>
    </lineage>
</organism>
<protein>
    <submittedName>
        <fullName evidence="2">Uncharacterized protein</fullName>
    </submittedName>
</protein>
<feature type="region of interest" description="Disordered" evidence="1">
    <location>
        <begin position="586"/>
        <end position="633"/>
    </location>
</feature>
<dbReference type="EMBL" id="HBUF01558336">
    <property type="protein sequence ID" value="CAG6761100.1"/>
    <property type="molecule type" value="Transcribed_RNA"/>
</dbReference>
<dbReference type="SUPFAM" id="SSF81901">
    <property type="entry name" value="HCP-like"/>
    <property type="match status" value="1"/>
</dbReference>
<proteinExistence type="predicted"/>
<evidence type="ECO:0000313" key="2">
    <source>
        <dbReference type="EMBL" id="CAG6761100.1"/>
    </source>
</evidence>
<feature type="compositionally biased region" description="Basic and acidic residues" evidence="1">
    <location>
        <begin position="728"/>
        <end position="740"/>
    </location>
</feature>
<feature type="compositionally biased region" description="Polar residues" evidence="1">
    <location>
        <begin position="586"/>
        <end position="601"/>
    </location>
</feature>
<dbReference type="Gene3D" id="1.25.40.10">
    <property type="entry name" value="Tetratricopeptide repeat domain"/>
    <property type="match status" value="1"/>
</dbReference>